<feature type="region of interest" description="Disordered" evidence="6">
    <location>
        <begin position="567"/>
        <end position="637"/>
    </location>
</feature>
<feature type="compositionally biased region" description="Polar residues" evidence="6">
    <location>
        <begin position="406"/>
        <end position="422"/>
    </location>
</feature>
<organism evidence="8 9">
    <name type="scientific">Sporothrix epigloea</name>
    <dbReference type="NCBI Taxonomy" id="1892477"/>
    <lineage>
        <taxon>Eukaryota</taxon>
        <taxon>Fungi</taxon>
        <taxon>Dikarya</taxon>
        <taxon>Ascomycota</taxon>
        <taxon>Pezizomycotina</taxon>
        <taxon>Sordariomycetes</taxon>
        <taxon>Sordariomycetidae</taxon>
        <taxon>Ophiostomatales</taxon>
        <taxon>Ophiostomataceae</taxon>
        <taxon>Sporothrix</taxon>
    </lineage>
</organism>
<keyword evidence="4" id="KW-0472">Membrane</keyword>
<feature type="compositionally biased region" description="Polar residues" evidence="6">
    <location>
        <begin position="433"/>
        <end position="443"/>
    </location>
</feature>
<feature type="compositionally biased region" description="Polar residues" evidence="6">
    <location>
        <begin position="358"/>
        <end position="368"/>
    </location>
</feature>
<keyword evidence="3" id="KW-1133">Transmembrane helix</keyword>
<evidence type="ECO:0000256" key="5">
    <source>
        <dbReference type="ARBA" id="ARBA00023242"/>
    </source>
</evidence>
<feature type="region of interest" description="Disordered" evidence="6">
    <location>
        <begin position="510"/>
        <end position="532"/>
    </location>
</feature>
<feature type="compositionally biased region" description="Basic and acidic residues" evidence="6">
    <location>
        <begin position="303"/>
        <end position="319"/>
    </location>
</feature>
<proteinExistence type="predicted"/>
<sequence length="637" mass="70099">MVRLRRTRYLSCFYCGRRSSIAYNDAIREFTCANCDATNYLDEETQNGEITDPPLSSTSALESTGPFFASGPESFRSSPSNADQGSPGGETAVFCKTCLKNQHLFISSLAQYFPSDPDDPDTAELDRRYFRFRQGLEQRYPQVCADCEPRVLDRIREARYTAKTDHLRRMVDYSRQVRLTRATPIDAANWAGQKLWWAGLVLQILWQTGVIGSFLRRTMIAPAVDAEDLGVVLAKVAGSPSMADESTDFAAASLPPTVAGAHTVAALLTLYLYTVAPRVIRKDLRPLFSKVPETSVTPQEASKSAERQRKLSESQRHDLGSISDVLDEIASEPPQRHVQSSLQEYRVNNSDGRDRWQSSHIGSSGSRTNRLEIGTNSDRAEAAGRPWLAGIASSSMSSHGGYASTAPASQPRQTWSQQQDDYTSADADEMDWTPTQPSLQPEMQSPHRAFNTFQTDRSHIGQRPASANAFAQTSVATNPGPFWYKVPPTPTNVAQNILKRQNVPWFAQEDSRNNGGNDSLQAASFFSPKGDANSRRTLNFDAQSLAGASSSVEFAPPSFFAEDLQTKAKKKENGQNTQRADDPGSLSDLFSQTFSLDAGDGRDEDDDAHHEAEAGKGGVKYPTQAPAPDAIVNDYYQ</sequence>
<reference evidence="8 9" key="1">
    <citation type="submission" date="2024-01" db="EMBL/GenBank/DDBJ databases">
        <authorList>
            <person name="Allen C."/>
            <person name="Tagirdzhanova G."/>
        </authorList>
    </citation>
    <scope>NUCLEOTIDE SEQUENCE [LARGE SCALE GENOMIC DNA]</scope>
    <source>
        <strain evidence="8 9">CBS 119000</strain>
    </source>
</reference>
<comment type="subcellular location">
    <subcellularLocation>
        <location evidence="1">Nucleus inner membrane</location>
        <topology evidence="1">Multi-pass membrane protein</topology>
    </subcellularLocation>
</comment>
<evidence type="ECO:0000313" key="9">
    <source>
        <dbReference type="Proteomes" id="UP001642502"/>
    </source>
</evidence>
<evidence type="ECO:0000259" key="7">
    <source>
        <dbReference type="Pfam" id="PF09779"/>
    </source>
</evidence>
<dbReference type="Pfam" id="PF09779">
    <property type="entry name" value="Ima1_N"/>
    <property type="match status" value="1"/>
</dbReference>
<comment type="caution">
    <text evidence="8">The sequence shown here is derived from an EMBL/GenBank/DDBJ whole genome shotgun (WGS) entry which is preliminary data.</text>
</comment>
<feature type="compositionally biased region" description="Polar residues" evidence="6">
    <location>
        <begin position="337"/>
        <end position="350"/>
    </location>
</feature>
<dbReference type="EMBL" id="CAWUON010000004">
    <property type="protein sequence ID" value="CAK7263755.1"/>
    <property type="molecule type" value="Genomic_DNA"/>
</dbReference>
<feature type="compositionally biased region" description="Polar residues" evidence="6">
    <location>
        <begin position="513"/>
        <end position="524"/>
    </location>
</feature>
<feature type="compositionally biased region" description="Polar residues" evidence="6">
    <location>
        <begin position="292"/>
        <end position="302"/>
    </location>
</feature>
<feature type="compositionally biased region" description="Low complexity" evidence="6">
    <location>
        <begin position="392"/>
        <end position="404"/>
    </location>
</feature>
<dbReference type="InterPro" id="IPR042321">
    <property type="entry name" value="Ima1"/>
</dbReference>
<evidence type="ECO:0000313" key="8">
    <source>
        <dbReference type="EMBL" id="CAK7263755.1"/>
    </source>
</evidence>
<accession>A0ABP0D971</accession>
<evidence type="ECO:0000256" key="6">
    <source>
        <dbReference type="SAM" id="MobiDB-lite"/>
    </source>
</evidence>
<evidence type="ECO:0000256" key="1">
    <source>
        <dbReference type="ARBA" id="ARBA00004473"/>
    </source>
</evidence>
<name>A0ABP0D971_9PEZI</name>
<keyword evidence="9" id="KW-1185">Reference proteome</keyword>
<gene>
    <name evidence="8" type="ORF">SEPCBS119000_000647</name>
</gene>
<feature type="domain" description="Ima1 N-terminal" evidence="7">
    <location>
        <begin position="10"/>
        <end position="151"/>
    </location>
</feature>
<keyword evidence="5" id="KW-0539">Nucleus</keyword>
<dbReference type="PANTHER" id="PTHR28538">
    <property type="entry name" value="INTEGRAL INNER NUCLEAR MEMBRANE PROTEIN IMA1"/>
    <property type="match status" value="1"/>
</dbReference>
<dbReference type="Proteomes" id="UP001642502">
    <property type="component" value="Unassembled WGS sequence"/>
</dbReference>
<protein>
    <recommendedName>
        <fullName evidence="7">Ima1 N-terminal domain-containing protein</fullName>
    </recommendedName>
</protein>
<evidence type="ECO:0000256" key="3">
    <source>
        <dbReference type="ARBA" id="ARBA00022989"/>
    </source>
</evidence>
<feature type="region of interest" description="Disordered" evidence="6">
    <location>
        <begin position="392"/>
        <end position="444"/>
    </location>
</feature>
<keyword evidence="2" id="KW-0812">Transmembrane</keyword>
<feature type="region of interest" description="Disordered" evidence="6">
    <location>
        <begin position="292"/>
        <end position="378"/>
    </location>
</feature>
<evidence type="ECO:0000256" key="4">
    <source>
        <dbReference type="ARBA" id="ARBA00023136"/>
    </source>
</evidence>
<dbReference type="InterPro" id="IPR018617">
    <property type="entry name" value="Ima1_N"/>
</dbReference>
<dbReference type="PANTHER" id="PTHR28538:SF1">
    <property type="entry name" value="INTEGRAL INNER NUCLEAR MEMBRANE PROTEIN IMA1"/>
    <property type="match status" value="1"/>
</dbReference>
<evidence type="ECO:0000256" key="2">
    <source>
        <dbReference type="ARBA" id="ARBA00022692"/>
    </source>
</evidence>